<evidence type="ECO:0000313" key="2">
    <source>
        <dbReference type="EMBL" id="AHY44769.1"/>
    </source>
</evidence>
<dbReference type="EMBL" id="CP007509">
    <property type="protein sequence ID" value="AHY44769.1"/>
    <property type="molecule type" value="Genomic_DNA"/>
</dbReference>
<dbReference type="InterPro" id="IPR018691">
    <property type="entry name" value="DUF2188"/>
</dbReference>
<name>A0A023WY79_STUST</name>
<organism evidence="2 3">
    <name type="scientific">Stutzerimonas stutzeri</name>
    <name type="common">Pseudomonas stutzeri</name>
    <dbReference type="NCBI Taxonomy" id="316"/>
    <lineage>
        <taxon>Bacteria</taxon>
        <taxon>Pseudomonadati</taxon>
        <taxon>Pseudomonadota</taxon>
        <taxon>Gammaproteobacteria</taxon>
        <taxon>Pseudomonadales</taxon>
        <taxon>Pseudomonadaceae</taxon>
        <taxon>Stutzerimonas</taxon>
    </lineage>
</organism>
<dbReference type="KEGG" id="pstu:UIB01_20755"/>
<dbReference type="PATRIC" id="fig|316.97.peg.4153"/>
<evidence type="ECO:0008006" key="4">
    <source>
        <dbReference type="Google" id="ProtNLM"/>
    </source>
</evidence>
<feature type="compositionally biased region" description="Basic and acidic residues" evidence="1">
    <location>
        <begin position="53"/>
        <end position="74"/>
    </location>
</feature>
<gene>
    <name evidence="2" type="ORF">UIB01_20755</name>
</gene>
<evidence type="ECO:0000313" key="3">
    <source>
        <dbReference type="Proteomes" id="UP000025238"/>
    </source>
</evidence>
<dbReference type="AlphaFoldDB" id="A0A023WY79"/>
<proteinExistence type="predicted"/>
<feature type="region of interest" description="Disordered" evidence="1">
    <location>
        <begin position="52"/>
        <end position="74"/>
    </location>
</feature>
<protein>
    <recommendedName>
        <fullName evidence="4">DUF2188 domain-containing protein</fullName>
    </recommendedName>
</protein>
<dbReference type="OrthoDB" id="7871279at2"/>
<dbReference type="Proteomes" id="UP000025238">
    <property type="component" value="Chromosome"/>
</dbReference>
<dbReference type="Pfam" id="PF09954">
    <property type="entry name" value="DUF2188"/>
    <property type="match status" value="1"/>
</dbReference>
<evidence type="ECO:0000256" key="1">
    <source>
        <dbReference type="SAM" id="MobiDB-lite"/>
    </source>
</evidence>
<sequence>MDNYHINATDNGWELRKQGATRASKTAATKEEMLQVTATFLEGKTASVKIHKKDGTIQEERTYPRSADPSRSEG</sequence>
<reference evidence="2 3" key="1">
    <citation type="submission" date="2014-03" db="EMBL/GenBank/DDBJ databases">
        <title>Complete genome sequence of Pseudomonas stutzeri 19SMN4.</title>
        <authorList>
            <person name="Brunet-Galmes I."/>
            <person name="Nogales B."/>
            <person name="Busquets A."/>
            <person name="Pena A."/>
            <person name="Gomila M."/>
            <person name="Garcia-Valdes E."/>
            <person name="Lalucat J."/>
            <person name="Bennasar A."/>
            <person name="Bosch R."/>
        </authorList>
    </citation>
    <scope>NUCLEOTIDE SEQUENCE [LARGE SCALE GENOMIC DNA]</scope>
    <source>
        <strain evidence="2 3">19SMN4</strain>
    </source>
</reference>
<accession>A0A023WY79</accession>